<proteinExistence type="predicted"/>
<dbReference type="RefSeq" id="WP_090876267.1">
    <property type="nucleotide sequence ID" value="NZ_FMXQ01000003.1"/>
</dbReference>
<keyword evidence="4" id="KW-1185">Reference proteome</keyword>
<sequence>MRRIGIAAAALLLQATLAGAAMAQDGFVWIYDRYLDPDPFQTRLSLVYAIPETDAVQFIATCRIGAGGTYATIELGADIGSLAEGAPVDVRILGSNYRDVITGDVIGVGAEVGLTGVSLAVELDDPIWQAMQTSLELAYTAGERTDHSLGLNGAADPVARFVTDCRDMPEPGDVAAQPQPAPPPPTAQVFAGCSQLGTMRTTDTGGEASITFVNRTDGFRGVLWIDGNGMPQPYGNLNPGESYTQQSFAGHIWMITDGPGNCLEVYVPAAGASVFAITAPNIDFGPE</sequence>
<evidence type="ECO:0000256" key="1">
    <source>
        <dbReference type="SAM" id="SignalP"/>
    </source>
</evidence>
<dbReference type="SUPFAM" id="SSF49468">
    <property type="entry name" value="VHL"/>
    <property type="match status" value="1"/>
</dbReference>
<evidence type="ECO:0000313" key="4">
    <source>
        <dbReference type="Proteomes" id="UP000199071"/>
    </source>
</evidence>
<feature type="signal peptide" evidence="1">
    <location>
        <begin position="1"/>
        <end position="23"/>
    </location>
</feature>
<dbReference type="Pfam" id="PF01847">
    <property type="entry name" value="VHL"/>
    <property type="match status" value="1"/>
</dbReference>
<dbReference type="AlphaFoldDB" id="A0A1G6BYP9"/>
<feature type="chain" id="PRO_5011568510" evidence="1">
    <location>
        <begin position="24"/>
        <end position="287"/>
    </location>
</feature>
<dbReference type="Gene3D" id="2.60.40.780">
    <property type="entry name" value="von Hippel-Lindau disease tumour suppressor, beta domain"/>
    <property type="match status" value="1"/>
</dbReference>
<dbReference type="Proteomes" id="UP000199071">
    <property type="component" value="Unassembled WGS sequence"/>
</dbReference>
<keyword evidence="1" id="KW-0732">Signal</keyword>
<accession>A0A1G6BYP9</accession>
<organism evidence="3 4">
    <name type="scientific">Bauldia litoralis</name>
    <dbReference type="NCBI Taxonomy" id="665467"/>
    <lineage>
        <taxon>Bacteria</taxon>
        <taxon>Pseudomonadati</taxon>
        <taxon>Pseudomonadota</taxon>
        <taxon>Alphaproteobacteria</taxon>
        <taxon>Hyphomicrobiales</taxon>
        <taxon>Kaistiaceae</taxon>
        <taxon>Bauldia</taxon>
    </lineage>
</organism>
<evidence type="ECO:0000313" key="3">
    <source>
        <dbReference type="EMBL" id="SDB25729.1"/>
    </source>
</evidence>
<name>A0A1G6BYP9_9HYPH</name>
<dbReference type="InterPro" id="IPR024053">
    <property type="entry name" value="VHL_beta_dom"/>
</dbReference>
<evidence type="ECO:0000259" key="2">
    <source>
        <dbReference type="Pfam" id="PF01847"/>
    </source>
</evidence>
<reference evidence="3 4" key="1">
    <citation type="submission" date="2016-10" db="EMBL/GenBank/DDBJ databases">
        <authorList>
            <person name="de Groot N.N."/>
        </authorList>
    </citation>
    <scope>NUCLEOTIDE SEQUENCE [LARGE SCALE GENOMIC DNA]</scope>
    <source>
        <strain evidence="3 4">ATCC 35022</strain>
    </source>
</reference>
<dbReference type="InterPro" id="IPR036208">
    <property type="entry name" value="VHL_sf"/>
</dbReference>
<dbReference type="InterPro" id="IPR037140">
    <property type="entry name" value="VHL_beta_dom_sf"/>
</dbReference>
<gene>
    <name evidence="3" type="ORF">SAMN02982931_02014</name>
</gene>
<dbReference type="OrthoDB" id="7817988at2"/>
<feature type="domain" description="von Hippel-Lindau disease tumour suppressor beta" evidence="2">
    <location>
        <begin position="207"/>
        <end position="258"/>
    </location>
</feature>
<dbReference type="EMBL" id="FMXQ01000003">
    <property type="protein sequence ID" value="SDB25729.1"/>
    <property type="molecule type" value="Genomic_DNA"/>
</dbReference>
<protein>
    <submittedName>
        <fullName evidence="3">von Hippel-Lindau disease tumour suppressor protein</fullName>
    </submittedName>
</protein>
<dbReference type="STRING" id="665467.SAMN02982931_02014"/>